<dbReference type="InterPro" id="IPR058192">
    <property type="entry name" value="WHD_ROQ1-like"/>
</dbReference>
<evidence type="ECO:0000256" key="1">
    <source>
        <dbReference type="ARBA" id="ARBA00022614"/>
    </source>
</evidence>
<feature type="domain" description="DUF676" evidence="5">
    <location>
        <begin position="113"/>
        <end position="244"/>
    </location>
</feature>
<dbReference type="PANTHER" id="PTHR47186">
    <property type="entry name" value="LEUCINE-RICH REPEAT-CONTAINING PROTEIN 57"/>
    <property type="match status" value="1"/>
</dbReference>
<dbReference type="InterPro" id="IPR003591">
    <property type="entry name" value="Leu-rich_rpt_typical-subtyp"/>
</dbReference>
<dbReference type="Pfam" id="PF05057">
    <property type="entry name" value="DUF676"/>
    <property type="match status" value="1"/>
</dbReference>
<reference evidence="8" key="1">
    <citation type="submission" date="2024-02" db="EMBL/GenBank/DDBJ databases">
        <authorList>
            <consortium name="ELIXIR-Norway"/>
            <consortium name="Elixir Norway"/>
        </authorList>
    </citation>
    <scope>NUCLEOTIDE SEQUENCE</scope>
</reference>
<dbReference type="Gene3D" id="1.10.8.430">
    <property type="entry name" value="Helical domain of apoptotic protease-activating factors"/>
    <property type="match status" value="1"/>
</dbReference>
<dbReference type="EMBL" id="OZ019910">
    <property type="protein sequence ID" value="CAK9211686.1"/>
    <property type="molecule type" value="Genomic_DNA"/>
</dbReference>
<protein>
    <submittedName>
        <fullName evidence="8">Uncharacterized protein</fullName>
    </submittedName>
</protein>
<proteinExistence type="predicted"/>
<feature type="domain" description="Disease resistance R13L4/SHOC-2-like LRR" evidence="7">
    <location>
        <begin position="1137"/>
        <end position="1230"/>
    </location>
</feature>
<evidence type="ECO:0000259" key="7">
    <source>
        <dbReference type="Pfam" id="PF23598"/>
    </source>
</evidence>
<dbReference type="InterPro" id="IPR007751">
    <property type="entry name" value="DUF676_lipase-like"/>
</dbReference>
<dbReference type="SUPFAM" id="SSF53474">
    <property type="entry name" value="alpha/beta-Hydrolases"/>
    <property type="match status" value="1"/>
</dbReference>
<keyword evidence="2" id="KW-0677">Repeat</keyword>
<evidence type="ECO:0000313" key="8">
    <source>
        <dbReference type="EMBL" id="CAK9211686.1"/>
    </source>
</evidence>
<dbReference type="Proteomes" id="UP001497512">
    <property type="component" value="Chromosome 18"/>
</dbReference>
<dbReference type="PANTHER" id="PTHR47186:SF63">
    <property type="entry name" value="C-JID DOMAIN-CONTAINING PROTEIN"/>
    <property type="match status" value="1"/>
</dbReference>
<feature type="domain" description="Disease resistance R13L4/SHOC-2-like LRR" evidence="7">
    <location>
        <begin position="798"/>
        <end position="910"/>
    </location>
</feature>
<dbReference type="SUPFAM" id="SSF52540">
    <property type="entry name" value="P-loop containing nucleoside triphosphate hydrolases"/>
    <property type="match status" value="1"/>
</dbReference>
<dbReference type="Gene3D" id="3.80.10.10">
    <property type="entry name" value="Ribonuclease Inhibitor"/>
    <property type="match status" value="5"/>
</dbReference>
<dbReference type="SUPFAM" id="SSF52058">
    <property type="entry name" value="L domain-like"/>
    <property type="match status" value="2"/>
</dbReference>
<dbReference type="Pfam" id="PF23282">
    <property type="entry name" value="WHD_ROQ1"/>
    <property type="match status" value="1"/>
</dbReference>
<evidence type="ECO:0000259" key="6">
    <source>
        <dbReference type="Pfam" id="PF23282"/>
    </source>
</evidence>
<accession>A0ABP0U383</accession>
<dbReference type="InterPro" id="IPR032675">
    <property type="entry name" value="LRR_dom_sf"/>
</dbReference>
<dbReference type="InterPro" id="IPR055414">
    <property type="entry name" value="LRR_R13L4/SHOC2-like"/>
</dbReference>
<dbReference type="InterPro" id="IPR002182">
    <property type="entry name" value="NB-ARC"/>
</dbReference>
<dbReference type="PRINTS" id="PR00364">
    <property type="entry name" value="DISEASERSIST"/>
</dbReference>
<evidence type="ECO:0000259" key="5">
    <source>
        <dbReference type="Pfam" id="PF05057"/>
    </source>
</evidence>
<dbReference type="InterPro" id="IPR027417">
    <property type="entry name" value="P-loop_NTPase"/>
</dbReference>
<sequence length="1375" mass="154461">MENSFSHRKRKDVHVSQGPPKHRKGDVMQIPGVINTPRVVGESAPSSSRQDTHVRYTVHDLNPKCISKNPNLTIIFFHGITYGIDDDWKQTWTTRSTDGKEECICWPEMWITQDLNDNVKILSLSYDSNVVASVHNDVTEIGQNLIQSLVTNLRYETFWDGPVALIAYSFGGLVLKSLVVEMHKHVHQKQKTNLDAKTQNCCEKFLKNLKGVVFYGVPHAGGTQDLSKYFEWQCQQMDKTPSSLLKNMKSFDRKMEQLSIDFKKSICEDINIYAFAEGLRIDDTWGILVPTASANRLSDNNYYIVEDANHLTICKPPSKDHISYSKLLDCLKFFMKGKKKPTMPPMPSYEVALEDKANAINSLLQKESIVALVGMGGIGKTTLSRKVYHLFHNQYEKFSFLEDVKSKHINDVKKKLLRDLCDTKLQKGEDVDEYLDEIKQCMISKKVLVVVDDVDTSENLSDLQLPIHKHATNVDCKSKVLVNSRNWQKLKTHVKESAKVDMALLEEEEAKELFMFHAFKHPNCVTNDFQNISMEIIKACGGLPLSLEVLGCYLCDIRELEIWEDALRELKAGRNIPGGSNNEMLWKTLQISYDHLILIEKDMFLDIACFFIGFKKSTFCRVYGDYSSSPMLRLQNLKDKSLIKWAEDGSLYMHEQLRDMGRNIATEVTMSRFIWKPNISLQKNQVVKDLEGISFKECENLPSFFRNGSKEFHNLKLLDLTKASPNTVENFIQGQDLNNLRWLCLQECMIQKLPNNLVNCCYLRVLHLTNCDYLQMFFDIVNHGLNLSLCVDMEELTTSFGKLNALLELNLSGCSSLQELPASIGQLNALQELNLSTCSDLQELPTSIGQLSSLQNLHLNYCWGLQELPTSIEQLRALQNLHLSWCYGLKELPTFIGQLSALQNLDLSSCEGLEELPTSIGLLNALQNLDLHSCSGLKELPTSIGQLSALQNLDLSCCYGLKELSTSIGQLNALQNLDLSWCSGLKELPTSIGQLNALQNLDLSRCSGLKELPTSIGQLSALQNLDLSCCYGLKELSTSIGQLSALQNLHLNHCSNLQELPTSIDQLNALRNINLFGALQNLHLNNCSNLQELPTSIGQLSALQNLHLNNCSNLQELPTSIGHLTAFQNLHLNFCEGLKELPTSIGQLSALQNLHLNDYYGLKELPTSIGQMSALQNLHLNNCSKLQELPTSIGQLSALQNLHLNNCSNLQELPTSIGQLSALQNLHLNFCEGLKELPTSIGQLKALQNLHLNFCEGLKELPTSIGQLSALQNLHLNNCFNLQELPISIGQLSALQNLHLNDCCGLKELPTSIGQLSALQNLHLNNCSNLQELPTSIDQLNALRNFNLFGCSNLQKLPMYIGGFNAFQTFIRQSV</sequence>
<feature type="domain" description="Disease resistance protein Roq1-like winged-helix" evidence="6">
    <location>
        <begin position="600"/>
        <end position="668"/>
    </location>
</feature>
<evidence type="ECO:0000256" key="2">
    <source>
        <dbReference type="ARBA" id="ARBA00022737"/>
    </source>
</evidence>
<keyword evidence="1" id="KW-0433">Leucine-rich repeat</keyword>
<dbReference type="InterPro" id="IPR042197">
    <property type="entry name" value="Apaf_helical"/>
</dbReference>
<dbReference type="Pfam" id="PF23598">
    <property type="entry name" value="LRR_14"/>
    <property type="match status" value="2"/>
</dbReference>
<gene>
    <name evidence="8" type="ORF">CSSPTR1EN2_LOCUS10916</name>
</gene>
<evidence type="ECO:0000313" key="9">
    <source>
        <dbReference type="Proteomes" id="UP001497512"/>
    </source>
</evidence>
<keyword evidence="9" id="KW-1185">Reference proteome</keyword>
<dbReference type="SMART" id="SM00369">
    <property type="entry name" value="LRR_TYP"/>
    <property type="match status" value="11"/>
</dbReference>
<dbReference type="InterPro" id="IPR029058">
    <property type="entry name" value="AB_hydrolase_fold"/>
</dbReference>
<feature type="region of interest" description="Disordered" evidence="3">
    <location>
        <begin position="1"/>
        <end position="28"/>
    </location>
</feature>
<feature type="domain" description="NB-ARC" evidence="4">
    <location>
        <begin position="358"/>
        <end position="521"/>
    </location>
</feature>
<evidence type="ECO:0000256" key="3">
    <source>
        <dbReference type="SAM" id="MobiDB-lite"/>
    </source>
</evidence>
<organism evidence="8 9">
    <name type="scientific">Sphagnum troendelagicum</name>
    <dbReference type="NCBI Taxonomy" id="128251"/>
    <lineage>
        <taxon>Eukaryota</taxon>
        <taxon>Viridiplantae</taxon>
        <taxon>Streptophyta</taxon>
        <taxon>Embryophyta</taxon>
        <taxon>Bryophyta</taxon>
        <taxon>Sphagnophytina</taxon>
        <taxon>Sphagnopsida</taxon>
        <taxon>Sphagnales</taxon>
        <taxon>Sphagnaceae</taxon>
        <taxon>Sphagnum</taxon>
    </lineage>
</organism>
<evidence type="ECO:0000259" key="4">
    <source>
        <dbReference type="Pfam" id="PF00931"/>
    </source>
</evidence>
<dbReference type="Gene3D" id="3.40.50.300">
    <property type="entry name" value="P-loop containing nucleotide triphosphate hydrolases"/>
    <property type="match status" value="1"/>
</dbReference>
<dbReference type="Pfam" id="PF00931">
    <property type="entry name" value="NB-ARC"/>
    <property type="match status" value="1"/>
</dbReference>
<feature type="compositionally biased region" description="Basic residues" evidence="3">
    <location>
        <begin position="1"/>
        <end position="12"/>
    </location>
</feature>
<name>A0ABP0U383_9BRYO</name>